<organism evidence="3 4">
    <name type="scientific">Streptomyces daliensis</name>
    <dbReference type="NCBI Taxonomy" id="299421"/>
    <lineage>
        <taxon>Bacteria</taxon>
        <taxon>Bacillati</taxon>
        <taxon>Actinomycetota</taxon>
        <taxon>Actinomycetes</taxon>
        <taxon>Kitasatosporales</taxon>
        <taxon>Streptomycetaceae</taxon>
        <taxon>Streptomyces</taxon>
    </lineage>
</organism>
<accession>A0A8T4IUK1</accession>
<feature type="domain" description="DUF4333" evidence="2">
    <location>
        <begin position="60"/>
        <end position="103"/>
    </location>
</feature>
<evidence type="ECO:0000259" key="2">
    <source>
        <dbReference type="Pfam" id="PF14230"/>
    </source>
</evidence>
<dbReference type="EMBL" id="JAGSMN010000433">
    <property type="protein sequence ID" value="MBR7675130.1"/>
    <property type="molecule type" value="Genomic_DNA"/>
</dbReference>
<dbReference type="AlphaFoldDB" id="A0A8T4IUK1"/>
<dbReference type="Proteomes" id="UP000675554">
    <property type="component" value="Unassembled WGS sequence"/>
</dbReference>
<feature type="compositionally biased region" description="Basic and acidic residues" evidence="1">
    <location>
        <begin position="44"/>
        <end position="56"/>
    </location>
</feature>
<evidence type="ECO:0000256" key="1">
    <source>
        <dbReference type="SAM" id="MobiDB-lite"/>
    </source>
</evidence>
<dbReference type="InterPro" id="IPR025637">
    <property type="entry name" value="DUF4333"/>
</dbReference>
<name>A0A8T4IUK1_9ACTN</name>
<reference evidence="3" key="1">
    <citation type="submission" date="2021-04" db="EMBL/GenBank/DDBJ databases">
        <title>Sequencing of actinobacteria type strains.</title>
        <authorList>
            <person name="Nguyen G.-S."/>
            <person name="Wentzel A."/>
        </authorList>
    </citation>
    <scope>NUCLEOTIDE SEQUENCE</scope>
    <source>
        <strain evidence="3">DSM 42095</strain>
    </source>
</reference>
<evidence type="ECO:0000313" key="3">
    <source>
        <dbReference type="EMBL" id="MBR7675130.1"/>
    </source>
</evidence>
<comment type="caution">
    <text evidence="3">The sequence shown here is derived from an EMBL/GenBank/DDBJ whole genome shotgun (WGS) entry which is preliminary data.</text>
</comment>
<keyword evidence="4" id="KW-1185">Reference proteome</keyword>
<dbReference type="Pfam" id="PF14230">
    <property type="entry name" value="DUF4333"/>
    <property type="match status" value="1"/>
</dbReference>
<feature type="region of interest" description="Disordered" evidence="1">
    <location>
        <begin position="29"/>
        <end position="71"/>
    </location>
</feature>
<protein>
    <submittedName>
        <fullName evidence="3">DUF4333 domain-containing protein</fullName>
    </submittedName>
</protein>
<proteinExistence type="predicted"/>
<sequence length="117" mass="11899">MKRKNIVIIVVAVVAVLGIGGTVAWNSMPDGATATASGPGHTVPKADLEEAGKEFGRPGSGDTPDKVSCPGGLKAKVEEKVDCTATFGDESKPMEISVGGVEGDEVSLTFGVLEKKA</sequence>
<gene>
    <name evidence="3" type="ORF">KDA82_19295</name>
</gene>
<evidence type="ECO:0000313" key="4">
    <source>
        <dbReference type="Proteomes" id="UP000675554"/>
    </source>
</evidence>